<dbReference type="GO" id="GO:0000166">
    <property type="term" value="F:nucleotide binding"/>
    <property type="evidence" value="ECO:0007669"/>
    <property type="project" value="InterPro"/>
</dbReference>
<evidence type="ECO:0000313" key="4">
    <source>
        <dbReference type="Proteomes" id="UP000326912"/>
    </source>
</evidence>
<comment type="caution">
    <text evidence="3">The sequence shown here is derived from an EMBL/GenBank/DDBJ whole genome shotgun (WGS) entry which is preliminary data.</text>
</comment>
<name>A0A5J4KPZ4_9CHLR</name>
<dbReference type="Pfam" id="PF22725">
    <property type="entry name" value="GFO_IDH_MocA_C3"/>
    <property type="match status" value="1"/>
</dbReference>
<dbReference type="RefSeq" id="WP_151759371.1">
    <property type="nucleotide sequence ID" value="NZ_BKZW01000004.1"/>
</dbReference>
<organism evidence="3 4">
    <name type="scientific">Dictyobacter vulcani</name>
    <dbReference type="NCBI Taxonomy" id="2607529"/>
    <lineage>
        <taxon>Bacteria</taxon>
        <taxon>Bacillati</taxon>
        <taxon>Chloroflexota</taxon>
        <taxon>Ktedonobacteria</taxon>
        <taxon>Ktedonobacterales</taxon>
        <taxon>Dictyobacteraceae</taxon>
        <taxon>Dictyobacter</taxon>
    </lineage>
</organism>
<dbReference type="InterPro" id="IPR036291">
    <property type="entry name" value="NAD(P)-bd_dom_sf"/>
</dbReference>
<dbReference type="Gene3D" id="3.30.360.10">
    <property type="entry name" value="Dihydrodipicolinate Reductase, domain 2"/>
    <property type="match status" value="1"/>
</dbReference>
<gene>
    <name evidence="3" type="ORF">KDW_59300</name>
</gene>
<dbReference type="SUPFAM" id="SSF55347">
    <property type="entry name" value="Glyceraldehyde-3-phosphate dehydrogenase-like, C-terminal domain"/>
    <property type="match status" value="1"/>
</dbReference>
<protein>
    <submittedName>
        <fullName evidence="3">Oxidoreductase</fullName>
    </submittedName>
</protein>
<dbReference type="SUPFAM" id="SSF51735">
    <property type="entry name" value="NAD(P)-binding Rossmann-fold domains"/>
    <property type="match status" value="1"/>
</dbReference>
<dbReference type="PANTHER" id="PTHR43708">
    <property type="entry name" value="CONSERVED EXPRESSED OXIDOREDUCTASE (EUROFUNG)"/>
    <property type="match status" value="1"/>
</dbReference>
<dbReference type="AlphaFoldDB" id="A0A5J4KPZ4"/>
<evidence type="ECO:0000259" key="2">
    <source>
        <dbReference type="Pfam" id="PF22725"/>
    </source>
</evidence>
<dbReference type="InterPro" id="IPR000683">
    <property type="entry name" value="Gfo/Idh/MocA-like_OxRdtase_N"/>
</dbReference>
<accession>A0A5J4KPZ4</accession>
<reference evidence="3 4" key="1">
    <citation type="submission" date="2019-10" db="EMBL/GenBank/DDBJ databases">
        <title>Dictyobacter vulcani sp. nov., within the class Ktedonobacteria, isolated from soil of volcanic Mt. Zao.</title>
        <authorList>
            <person name="Zheng Y."/>
            <person name="Wang C.M."/>
            <person name="Sakai Y."/>
            <person name="Abe K."/>
            <person name="Yokota A."/>
            <person name="Yabe S."/>
        </authorList>
    </citation>
    <scope>NUCLEOTIDE SEQUENCE [LARGE SCALE GENOMIC DNA]</scope>
    <source>
        <strain evidence="3 4">W12</strain>
    </source>
</reference>
<proteinExistence type="predicted"/>
<dbReference type="PANTHER" id="PTHR43708:SF8">
    <property type="entry name" value="OXIDOREDUCTASE"/>
    <property type="match status" value="1"/>
</dbReference>
<dbReference type="InterPro" id="IPR055170">
    <property type="entry name" value="GFO_IDH_MocA-like_dom"/>
</dbReference>
<dbReference type="Proteomes" id="UP000326912">
    <property type="component" value="Unassembled WGS sequence"/>
</dbReference>
<keyword evidence="4" id="KW-1185">Reference proteome</keyword>
<feature type="domain" description="GFO/IDH/MocA-like oxidoreductase" evidence="2">
    <location>
        <begin position="136"/>
        <end position="256"/>
    </location>
</feature>
<dbReference type="Pfam" id="PF01408">
    <property type="entry name" value="GFO_IDH_MocA"/>
    <property type="match status" value="1"/>
</dbReference>
<evidence type="ECO:0000313" key="3">
    <source>
        <dbReference type="EMBL" id="GER91768.1"/>
    </source>
</evidence>
<dbReference type="InterPro" id="IPR051317">
    <property type="entry name" value="Gfo/Idh/MocA_oxidoreduct"/>
</dbReference>
<evidence type="ECO:0000259" key="1">
    <source>
        <dbReference type="Pfam" id="PF01408"/>
    </source>
</evidence>
<sequence length="343" mass="37791">MRSLNKIRTVLVGCGGMSAAWLQAVRELREVEIVGLVDIFADAARQKAQDFQLQDAIISTDLASVLQQTQVDAVFNCTIPEAHYEITMTALKHGCHVLSEKPLADSMVHAREMLAAATQAGKIFAVIQNRRYDPAIRRIQHFLSTQQIGELTTVNSDFYIGAHFGGFREHMEHVLLLDMAIHTFDAARLLTGADPVSIYCHEWNPSGSWYDRDASAMAIFEMTGGIVYTYRGSWCANGLATTWECDWRFIGQRGSVSWDGGSQQQAQIVKATGGFISDYQDIDIPAYETQNVGGHAGLIREFFTCIQNGTRPETSAADNIKSLAMVFGAIESAESGQKVNIIS</sequence>
<dbReference type="EMBL" id="BKZW01000004">
    <property type="protein sequence ID" value="GER91768.1"/>
    <property type="molecule type" value="Genomic_DNA"/>
</dbReference>
<dbReference type="Gene3D" id="3.40.50.720">
    <property type="entry name" value="NAD(P)-binding Rossmann-like Domain"/>
    <property type="match status" value="1"/>
</dbReference>
<feature type="domain" description="Gfo/Idh/MocA-like oxidoreductase N-terminal" evidence="1">
    <location>
        <begin position="7"/>
        <end position="126"/>
    </location>
</feature>